<dbReference type="Pfam" id="PF00392">
    <property type="entry name" value="GntR"/>
    <property type="match status" value="1"/>
</dbReference>
<dbReference type="PANTHER" id="PTHR43537">
    <property type="entry name" value="TRANSCRIPTIONAL REGULATOR, GNTR FAMILY"/>
    <property type="match status" value="1"/>
</dbReference>
<keyword evidence="3" id="KW-0804">Transcription</keyword>
<dbReference type="CDD" id="cd07377">
    <property type="entry name" value="WHTH_GntR"/>
    <property type="match status" value="1"/>
</dbReference>
<evidence type="ECO:0000256" key="3">
    <source>
        <dbReference type="ARBA" id="ARBA00023163"/>
    </source>
</evidence>
<dbReference type="InterPro" id="IPR000524">
    <property type="entry name" value="Tscrpt_reg_HTH_GntR"/>
</dbReference>
<dbReference type="Pfam" id="PF07729">
    <property type="entry name" value="FCD"/>
    <property type="match status" value="1"/>
</dbReference>
<keyword evidence="1" id="KW-0805">Transcription regulation</keyword>
<dbReference type="AlphaFoldDB" id="A0A7G8PNC9"/>
<dbReference type="InterPro" id="IPR011711">
    <property type="entry name" value="GntR_C"/>
</dbReference>
<evidence type="ECO:0000313" key="6">
    <source>
        <dbReference type="Proteomes" id="UP000515498"/>
    </source>
</evidence>
<dbReference type="InterPro" id="IPR008920">
    <property type="entry name" value="TF_FadR/GntR_C"/>
</dbReference>
<dbReference type="PRINTS" id="PR00035">
    <property type="entry name" value="HTHGNTR"/>
</dbReference>
<accession>A0A7G8PNC9</accession>
<protein>
    <submittedName>
        <fullName evidence="5">FadR family transcriptional regulator</fullName>
    </submittedName>
</protein>
<dbReference type="Gene3D" id="1.10.10.10">
    <property type="entry name" value="Winged helix-like DNA-binding domain superfamily/Winged helix DNA-binding domain"/>
    <property type="match status" value="1"/>
</dbReference>
<dbReference type="GO" id="GO:0003677">
    <property type="term" value="F:DNA binding"/>
    <property type="evidence" value="ECO:0007669"/>
    <property type="project" value="UniProtKB-KW"/>
</dbReference>
<dbReference type="GO" id="GO:0003700">
    <property type="term" value="F:DNA-binding transcription factor activity"/>
    <property type="evidence" value="ECO:0007669"/>
    <property type="project" value="InterPro"/>
</dbReference>
<dbReference type="Proteomes" id="UP000515498">
    <property type="component" value="Chromosome"/>
</dbReference>
<feature type="domain" description="HTH gntR-type" evidence="4">
    <location>
        <begin position="18"/>
        <end position="88"/>
    </location>
</feature>
<evidence type="ECO:0000256" key="2">
    <source>
        <dbReference type="ARBA" id="ARBA00023125"/>
    </source>
</evidence>
<dbReference type="KEGG" id="mflu:HZU40_02820"/>
<reference evidence="5 6" key="1">
    <citation type="submission" date="2020-07" db="EMBL/GenBank/DDBJ databases">
        <title>Draft genome sequence of four isobutane-metabolizing strains capable of cometabolically degrading diverse ether contaminants.</title>
        <authorList>
            <person name="Chen W."/>
            <person name="Faulkner N."/>
            <person name="Smith C."/>
            <person name="Hyman M."/>
        </authorList>
    </citation>
    <scope>NUCLEOTIDE SEQUENCE [LARGE SCALE GENOMIC DNA]</scope>
    <source>
        <strain evidence="5 6">2A</strain>
    </source>
</reference>
<organism evidence="5 6">
    <name type="scientific">Mycolicibacterium fluoranthenivorans</name>
    <dbReference type="NCBI Taxonomy" id="258505"/>
    <lineage>
        <taxon>Bacteria</taxon>
        <taxon>Bacillati</taxon>
        <taxon>Actinomycetota</taxon>
        <taxon>Actinomycetes</taxon>
        <taxon>Mycobacteriales</taxon>
        <taxon>Mycobacteriaceae</taxon>
        <taxon>Mycolicibacterium</taxon>
    </lineage>
</organism>
<dbReference type="SUPFAM" id="SSF48008">
    <property type="entry name" value="GntR ligand-binding domain-like"/>
    <property type="match status" value="1"/>
</dbReference>
<dbReference type="PANTHER" id="PTHR43537:SF5">
    <property type="entry name" value="UXU OPERON TRANSCRIPTIONAL REGULATOR"/>
    <property type="match status" value="1"/>
</dbReference>
<evidence type="ECO:0000256" key="1">
    <source>
        <dbReference type="ARBA" id="ARBA00023015"/>
    </source>
</evidence>
<gene>
    <name evidence="5" type="ORF">HZU40_02820</name>
</gene>
<evidence type="ECO:0000259" key="4">
    <source>
        <dbReference type="PROSITE" id="PS50949"/>
    </source>
</evidence>
<dbReference type="SMART" id="SM00895">
    <property type="entry name" value="FCD"/>
    <property type="match status" value="1"/>
</dbReference>
<dbReference type="PROSITE" id="PS50949">
    <property type="entry name" value="HTH_GNTR"/>
    <property type="match status" value="1"/>
</dbReference>
<dbReference type="InterPro" id="IPR036388">
    <property type="entry name" value="WH-like_DNA-bd_sf"/>
</dbReference>
<sequence length="256" mass="27906">MSEGRGITVAKSRLVKVPKASELVAANLRRRIITGELGSGDLLPSEVVLMQEFGVSRPTLREAFRILESESIITVQRGARGGGRVLQPDGAVAARYMGILLQYQGVPLSDLYQARTEVEVSAVGMIGSGRRKTAIRELETKLAEGQEFLSEEDEERFAEFSVAFHLAVVEAAGSATLSLLGGMLFEIIDAHNKIFVATHDVGLPVNRVAMRAYTKLVSLLADGNTEGAQRHWRRHLGNVERYMVGDTDSTLVEVLS</sequence>
<name>A0A7G8PNC9_9MYCO</name>
<dbReference type="SMART" id="SM00345">
    <property type="entry name" value="HTH_GNTR"/>
    <property type="match status" value="1"/>
</dbReference>
<keyword evidence="2" id="KW-0238">DNA-binding</keyword>
<dbReference type="SUPFAM" id="SSF46785">
    <property type="entry name" value="Winged helix' DNA-binding domain"/>
    <property type="match status" value="1"/>
</dbReference>
<dbReference type="Gene3D" id="1.20.120.530">
    <property type="entry name" value="GntR ligand-binding domain-like"/>
    <property type="match status" value="1"/>
</dbReference>
<evidence type="ECO:0000313" key="5">
    <source>
        <dbReference type="EMBL" id="QNJ95845.1"/>
    </source>
</evidence>
<dbReference type="InterPro" id="IPR036390">
    <property type="entry name" value="WH_DNA-bd_sf"/>
</dbReference>
<dbReference type="EMBL" id="CP059894">
    <property type="protein sequence ID" value="QNJ95845.1"/>
    <property type="molecule type" value="Genomic_DNA"/>
</dbReference>
<proteinExistence type="predicted"/>